<dbReference type="AlphaFoldDB" id="A0A2Z2HNB8"/>
<dbReference type="GeneID" id="32901321"/>
<dbReference type="EMBL" id="CP021324">
    <property type="protein sequence ID" value="ARS64469.1"/>
    <property type="molecule type" value="Genomic_DNA"/>
</dbReference>
<reference evidence="1 2" key="1">
    <citation type="journal article" date="2017" name="Environ. Microbiol.">
        <title>Genome and epigenome of a novel marine Thaumarchaeota strain suggest viral infection, phosphorothioation DNA modification and multiple restriction systems.</title>
        <authorList>
            <person name="Ahlgren N.A."/>
            <person name="Chen Y."/>
            <person name="Needham D.M."/>
            <person name="Parada A.E."/>
            <person name="Sachdeva R."/>
            <person name="Trinh V."/>
            <person name="Chen T."/>
            <person name="Fuhrman J.A."/>
        </authorList>
    </citation>
    <scope>NUCLEOTIDE SEQUENCE [LARGE SCALE GENOMIC DNA]</scope>
    <source>
        <strain evidence="1 2">SPOT01</strain>
    </source>
</reference>
<keyword evidence="2" id="KW-1185">Reference proteome</keyword>
<dbReference type="KEGG" id="nct:NMSP_0850"/>
<name>A0A2Z2HNB8_9ARCH</name>
<proteinExistence type="predicted"/>
<evidence type="ECO:0000313" key="1">
    <source>
        <dbReference type="EMBL" id="ARS64469.1"/>
    </source>
</evidence>
<evidence type="ECO:0000313" key="2">
    <source>
        <dbReference type="Proteomes" id="UP000249949"/>
    </source>
</evidence>
<protein>
    <submittedName>
        <fullName evidence="1">Uncharacterized protein</fullName>
    </submittedName>
</protein>
<dbReference type="OrthoDB" id="376509at2157"/>
<organism evidence="1 2">
    <name type="scientific">Candidatus Nitrosomarinus catalinensis</name>
    <dbReference type="NCBI Taxonomy" id="1898749"/>
    <lineage>
        <taxon>Archaea</taxon>
        <taxon>Nitrososphaerota</taxon>
        <taxon>Nitrososphaeria</taxon>
        <taxon>Nitrosopumilales</taxon>
        <taxon>Nitrosopumilaceae</taxon>
        <taxon>Candidatus Nitrosomarinus</taxon>
    </lineage>
</organism>
<sequence length="205" mass="24005">MNISKKSNYDTIISNLTSIDLVVLAAMHDTDLKTMIKISALELVKSCEKFFDLEMMQRMNHEPSPELKMKIQNWLNSIEYKQYTQNTNQTLSVKDKESIRKIYSKLGLKPHDLSELTQTGEVFLKNKIKEIKNKWKILINYNKSNNPIKLKEEIDKCDKIIPILFTIGIANPSLFSDMFKTMDLSMYDYLSKNKNIHPIFLDYLK</sequence>
<accession>A0A2Z2HNB8</accession>
<dbReference type="RefSeq" id="WP_086907572.1">
    <property type="nucleotide sequence ID" value="NZ_CP021324.1"/>
</dbReference>
<dbReference type="Proteomes" id="UP000249949">
    <property type="component" value="Chromosome"/>
</dbReference>
<gene>
    <name evidence="1" type="ORF">NMSP_0850</name>
</gene>